<organism evidence="3">
    <name type="scientific">Compsopogon caeruleus</name>
    <dbReference type="NCBI Taxonomy" id="31354"/>
    <lineage>
        <taxon>Eukaryota</taxon>
        <taxon>Rhodophyta</taxon>
        <taxon>Compsopogonophyceae</taxon>
        <taxon>Compsopogonales</taxon>
        <taxon>Compsopogonaceae</taxon>
        <taxon>Compsopogon</taxon>
    </lineage>
</organism>
<evidence type="ECO:0000259" key="2">
    <source>
        <dbReference type="PROSITE" id="PS50172"/>
    </source>
</evidence>
<dbReference type="PROSITE" id="PS50172">
    <property type="entry name" value="BRCT"/>
    <property type="match status" value="1"/>
</dbReference>
<accession>A0A7S1TFB7</accession>
<feature type="region of interest" description="Disordered" evidence="1">
    <location>
        <begin position="139"/>
        <end position="410"/>
    </location>
</feature>
<feature type="compositionally biased region" description="Basic and acidic residues" evidence="1">
    <location>
        <begin position="537"/>
        <end position="548"/>
    </location>
</feature>
<feature type="compositionally biased region" description="Acidic residues" evidence="1">
    <location>
        <begin position="112"/>
        <end position="124"/>
    </location>
</feature>
<feature type="compositionally biased region" description="Basic and acidic residues" evidence="1">
    <location>
        <begin position="303"/>
        <end position="347"/>
    </location>
</feature>
<dbReference type="InterPro" id="IPR036420">
    <property type="entry name" value="BRCT_dom_sf"/>
</dbReference>
<evidence type="ECO:0000256" key="1">
    <source>
        <dbReference type="SAM" id="MobiDB-lite"/>
    </source>
</evidence>
<feature type="compositionally biased region" description="Basic and acidic residues" evidence="1">
    <location>
        <begin position="155"/>
        <end position="166"/>
    </location>
</feature>
<feature type="domain" description="BRCT" evidence="2">
    <location>
        <begin position="733"/>
        <end position="835"/>
    </location>
</feature>
<feature type="compositionally biased region" description="Basic and acidic residues" evidence="1">
    <location>
        <begin position="474"/>
        <end position="495"/>
    </location>
</feature>
<feature type="region of interest" description="Disordered" evidence="1">
    <location>
        <begin position="1"/>
        <end position="127"/>
    </location>
</feature>
<feature type="compositionally biased region" description="Basic and acidic residues" evidence="1">
    <location>
        <begin position="429"/>
        <end position="442"/>
    </location>
</feature>
<dbReference type="CDD" id="cd17745">
    <property type="entry name" value="BRCT_p53bp1_rpt1"/>
    <property type="match status" value="1"/>
</dbReference>
<feature type="compositionally biased region" description="Basic and acidic residues" evidence="1">
    <location>
        <begin position="521"/>
        <end position="530"/>
    </location>
</feature>
<dbReference type="InterPro" id="IPR047249">
    <property type="entry name" value="BRCT_p53bp1-like_rpt1"/>
</dbReference>
<feature type="region of interest" description="Disordered" evidence="1">
    <location>
        <begin position="429"/>
        <end position="570"/>
    </location>
</feature>
<proteinExistence type="predicted"/>
<reference evidence="3" key="1">
    <citation type="submission" date="2021-01" db="EMBL/GenBank/DDBJ databases">
        <authorList>
            <person name="Corre E."/>
            <person name="Pelletier E."/>
            <person name="Niang G."/>
            <person name="Scheremetjew M."/>
            <person name="Finn R."/>
            <person name="Kale V."/>
            <person name="Holt S."/>
            <person name="Cochrane G."/>
            <person name="Meng A."/>
            <person name="Brown T."/>
            <person name="Cohen L."/>
        </authorList>
    </citation>
    <scope>NUCLEOTIDE SEQUENCE</scope>
    <source>
        <strain evidence="3">SAG 36.94</strain>
    </source>
</reference>
<feature type="compositionally biased region" description="Basic and acidic residues" evidence="1">
    <location>
        <begin position="559"/>
        <end position="570"/>
    </location>
</feature>
<dbReference type="SMART" id="SM00292">
    <property type="entry name" value="BRCT"/>
    <property type="match status" value="1"/>
</dbReference>
<name>A0A7S1TFB7_9RHOD</name>
<feature type="region of interest" description="Disordered" evidence="1">
    <location>
        <begin position="680"/>
        <end position="711"/>
    </location>
</feature>
<feature type="compositionally biased region" description="Basic and acidic residues" evidence="1">
    <location>
        <begin position="182"/>
        <end position="206"/>
    </location>
</feature>
<dbReference type="SUPFAM" id="SSF52113">
    <property type="entry name" value="BRCT domain"/>
    <property type="match status" value="1"/>
</dbReference>
<dbReference type="InterPro" id="IPR001357">
    <property type="entry name" value="BRCT_dom"/>
</dbReference>
<sequence length="946" mass="106511">MGALRNDMRRGEGRVKEKERCDEHEGEGRPEGSVEEGREGEQSHGKEFGLNVVRRQLFQEVVDDTQPSGSQKIMSATPKPVEDQFSDVLGTMQSGSRNSHQSRKVRVGDVLDEKEEEDEDEDNREVEIVKEVFQRPVGVRDELPVKRCPSPHEGSASKDARSERFIETISGNGDKALQRHKSVAESEGKPGLDDDRRAPEDTKLAPDKVGAAPDNAKFHSGSPKVTRPDTIQARNFPKQYMEEVRLTSENAKPTSGNTGSTSGNSRPVPDSNASSFLEVRDTLSDKNASPRDDLLVCGTIRMNDNEPRVRDDTRSVPQAERDLGRHAQRSERSILKDARPHEDHELHASAPLEVHTSQTASLSRGKKTSERRVPHNVMFMKKGRQDGEFSSGDHISSKARQKTLATPDSCGLFCSEEDELQKVVARKSEFREVDDVDPKRSALADSPLARRARELSPQHVAEGRTMRRLSKHHRQEEVRGSVISSRKDTKREGKWGDQGLDPQRRYPNHTEQTLSDSEEIEISRKDEEQYANKGPRRRSENRRLEEGAVRAGPGRRSPHQSDEKESNANKRIVEGNFYKLQGVFGVVRVDYAREGDSFEGTRFLEHCELREYSNVDEGEIFLFDKVHLSSTDIACACSVAYSRQERERSKMDYFCHRAFSSFKNDFFEIGRTQVLGETYLLSPTKGSGPPGRQRGATSLRKRRHSSGTNLKSLPLSKKKFRASFQEDTKKKKTAAQFFEGFSFVLTNTADKRTEENLLKRAGGHVIQTIEEYEKVLKSAECPRLAVIVGSADLNFAGRTPKFLMARAAGTPILSDSWIRDCDRAQCIVPVGRAHLYRHPDARVSFEHDEVFPDLRNWRSFAPVESRTFHHDLVYLLDGCFPDKSEKSRASWALILTVAGATLATPPLPCTFPNRRILLVGDTKALQPLPTLDKVILVSIDWLAQQL</sequence>
<dbReference type="EMBL" id="HBGH01012455">
    <property type="protein sequence ID" value="CAD9234848.1"/>
    <property type="molecule type" value="Transcribed_RNA"/>
</dbReference>
<feature type="compositionally biased region" description="Basic and acidic residues" evidence="1">
    <location>
        <begin position="1"/>
        <end position="47"/>
    </location>
</feature>
<dbReference type="AlphaFoldDB" id="A0A7S1TFB7"/>
<feature type="compositionally biased region" description="Basic and acidic residues" evidence="1">
    <location>
        <begin position="278"/>
        <end position="294"/>
    </location>
</feature>
<feature type="compositionally biased region" description="Polar residues" evidence="1">
    <location>
        <begin position="65"/>
        <end position="74"/>
    </location>
</feature>
<dbReference type="Gene3D" id="3.40.50.10190">
    <property type="entry name" value="BRCT domain"/>
    <property type="match status" value="1"/>
</dbReference>
<protein>
    <recommendedName>
        <fullName evidence="2">BRCT domain-containing protein</fullName>
    </recommendedName>
</protein>
<feature type="compositionally biased region" description="Basic and acidic residues" evidence="1">
    <location>
        <begin position="451"/>
        <end position="465"/>
    </location>
</feature>
<gene>
    <name evidence="3" type="ORF">CCAE0312_LOCUS6938</name>
</gene>
<feature type="compositionally biased region" description="Low complexity" evidence="1">
    <location>
        <begin position="254"/>
        <end position="265"/>
    </location>
</feature>
<evidence type="ECO:0000313" key="3">
    <source>
        <dbReference type="EMBL" id="CAD9234848.1"/>
    </source>
</evidence>